<evidence type="ECO:0000313" key="2">
    <source>
        <dbReference type="Proteomes" id="UP000652755"/>
    </source>
</evidence>
<name>A0ABR7KRX4_9SPHI</name>
<comment type="caution">
    <text evidence="1">The sequence shown here is derived from an EMBL/GenBank/DDBJ whole genome shotgun (WGS) entry which is preliminary data.</text>
</comment>
<accession>A0ABR7KRX4</accession>
<protein>
    <recommendedName>
        <fullName evidence="3">DUF1653 domain-containing protein</fullName>
    </recommendedName>
</protein>
<dbReference type="EMBL" id="JACRYL010000008">
    <property type="protein sequence ID" value="MBC6110839.1"/>
    <property type="molecule type" value="Genomic_DNA"/>
</dbReference>
<keyword evidence="2" id="KW-1185">Reference proteome</keyword>
<dbReference type="RefSeq" id="WP_187071309.1">
    <property type="nucleotide sequence ID" value="NZ_JACRYL010000008.1"/>
</dbReference>
<proteinExistence type="predicted"/>
<gene>
    <name evidence="1" type="ORF">H7U22_10425</name>
</gene>
<organism evidence="1 2">
    <name type="scientific">Pedobacter fastidiosus</name>
    <dbReference type="NCBI Taxonomy" id="2765361"/>
    <lineage>
        <taxon>Bacteria</taxon>
        <taxon>Pseudomonadati</taxon>
        <taxon>Bacteroidota</taxon>
        <taxon>Sphingobacteriia</taxon>
        <taxon>Sphingobacteriales</taxon>
        <taxon>Sphingobacteriaceae</taxon>
        <taxon>Pedobacter</taxon>
    </lineage>
</organism>
<sequence length="70" mass="8187">MDKQKIEIGSIVRHCHLSGRHQFCVANMNDEKVLVRYVVQGGKIETLDLFLHEVELFIDEDYLQMERIGV</sequence>
<dbReference type="Proteomes" id="UP000652755">
    <property type="component" value="Unassembled WGS sequence"/>
</dbReference>
<evidence type="ECO:0000313" key="1">
    <source>
        <dbReference type="EMBL" id="MBC6110839.1"/>
    </source>
</evidence>
<reference evidence="1 2" key="1">
    <citation type="submission" date="2020-08" db="EMBL/GenBank/DDBJ databases">
        <authorList>
            <person name="Sun Q."/>
            <person name="Inoue M."/>
        </authorList>
    </citation>
    <scope>NUCLEOTIDE SEQUENCE [LARGE SCALE GENOMIC DNA]</scope>
    <source>
        <strain evidence="1 2">CCM 8938</strain>
    </source>
</reference>
<evidence type="ECO:0008006" key="3">
    <source>
        <dbReference type="Google" id="ProtNLM"/>
    </source>
</evidence>